<accession>A0ABP2ESG4</accession>
<dbReference type="GeneID" id="69024342"/>
<organism evidence="1 2">
    <name type="scientific">Ajellomyces dermatitidis (strain ER-3 / ATCC MYA-2586)</name>
    <name type="common">Blastomyces dermatitidis</name>
    <dbReference type="NCBI Taxonomy" id="559297"/>
    <lineage>
        <taxon>Eukaryota</taxon>
        <taxon>Fungi</taxon>
        <taxon>Dikarya</taxon>
        <taxon>Ascomycota</taxon>
        <taxon>Pezizomycotina</taxon>
        <taxon>Eurotiomycetes</taxon>
        <taxon>Eurotiomycetidae</taxon>
        <taxon>Onygenales</taxon>
        <taxon>Ajellomycetaceae</taxon>
        <taxon>Blastomyces</taxon>
    </lineage>
</organism>
<keyword evidence="2" id="KW-1185">Reference proteome</keyword>
<reference evidence="2" key="1">
    <citation type="journal article" date="2015" name="PLoS Genet.">
        <title>The dynamic genome and transcriptome of the human fungal pathogen Blastomyces and close relative Emmonsia.</title>
        <authorList>
            <person name="Munoz J.F."/>
            <person name="Gauthier G.M."/>
            <person name="Desjardins C.A."/>
            <person name="Gallo J.E."/>
            <person name="Holder J."/>
            <person name="Sullivan T.D."/>
            <person name="Marty A.J."/>
            <person name="Carmen J.C."/>
            <person name="Chen Z."/>
            <person name="Ding L."/>
            <person name="Gujja S."/>
            <person name="Magrini V."/>
            <person name="Misas E."/>
            <person name="Mitreva M."/>
            <person name="Priest M."/>
            <person name="Saif S."/>
            <person name="Whiston E.A."/>
            <person name="Young S."/>
            <person name="Zeng Q."/>
            <person name="Goldman W.E."/>
            <person name="Mardis E.R."/>
            <person name="Taylor J.W."/>
            <person name="McEwen J.G."/>
            <person name="Clay O.K."/>
            <person name="Klein B.S."/>
            <person name="Cuomo C.A."/>
        </authorList>
    </citation>
    <scope>NUCLEOTIDE SEQUENCE [LARGE SCALE GENOMIC DNA]</scope>
    <source>
        <strain evidence="2">ER-3 / ATCC MYA-2586</strain>
    </source>
</reference>
<dbReference type="Proteomes" id="UP000002039">
    <property type="component" value="Unassembled WGS sequence"/>
</dbReference>
<dbReference type="EMBL" id="EQ999974">
    <property type="protein sequence ID" value="EEQ86681.2"/>
    <property type="molecule type" value="Genomic_DNA"/>
</dbReference>
<sequence>MQAPIRYDTASGESSARQLSNGLVTLIRFVGVVGLYGWGQKTVENLGKKATQHVIGWEGEVNF</sequence>
<protein>
    <submittedName>
        <fullName evidence="1">Uncharacterized protein</fullName>
    </submittedName>
</protein>
<evidence type="ECO:0000313" key="1">
    <source>
        <dbReference type="EMBL" id="EEQ86681.2"/>
    </source>
</evidence>
<gene>
    <name evidence="1" type="ORF">BDCG_01801</name>
</gene>
<dbReference type="RefSeq" id="XP_045274185.1">
    <property type="nucleotide sequence ID" value="XM_045417338.1"/>
</dbReference>
<proteinExistence type="predicted"/>
<name>A0ABP2ESG4_AJEDR</name>
<evidence type="ECO:0000313" key="2">
    <source>
        <dbReference type="Proteomes" id="UP000002039"/>
    </source>
</evidence>